<dbReference type="EMBL" id="MT144286">
    <property type="protein sequence ID" value="QJA51741.1"/>
    <property type="molecule type" value="Genomic_DNA"/>
</dbReference>
<dbReference type="EMBL" id="MT141986">
    <property type="protein sequence ID" value="QJA72892.1"/>
    <property type="molecule type" value="Genomic_DNA"/>
</dbReference>
<dbReference type="EMBL" id="MT144805">
    <property type="protein sequence ID" value="QJH99720.1"/>
    <property type="molecule type" value="Genomic_DNA"/>
</dbReference>
<dbReference type="EMBL" id="MT142804">
    <property type="protein sequence ID" value="QJA88788.1"/>
    <property type="molecule type" value="Genomic_DNA"/>
</dbReference>
<protein>
    <submittedName>
        <fullName evidence="2">Uncharacterized protein</fullName>
    </submittedName>
</protein>
<feature type="compositionally biased region" description="Basic and acidic residues" evidence="1">
    <location>
        <begin position="81"/>
        <end position="90"/>
    </location>
</feature>
<feature type="region of interest" description="Disordered" evidence="1">
    <location>
        <begin position="65"/>
        <end position="90"/>
    </location>
</feature>
<evidence type="ECO:0000313" key="5">
    <source>
        <dbReference type="EMBL" id="QJH99720.1"/>
    </source>
</evidence>
<name>A0A6H1ZWE4_9ZZZZ</name>
<dbReference type="AlphaFoldDB" id="A0A6H1ZWE4"/>
<sequence length="90" mass="10483">MARRTSEQMVSFLEEKLDKAVSGRKQADFRVERCQAELRKAGERIEIRHQLEEADRAHRNLRERIRAGSLMSSGEETSVCRPKEGKRQEV</sequence>
<organism evidence="2">
    <name type="scientific">viral metagenome</name>
    <dbReference type="NCBI Taxonomy" id="1070528"/>
    <lineage>
        <taxon>unclassified sequences</taxon>
        <taxon>metagenomes</taxon>
        <taxon>organismal metagenomes</taxon>
    </lineage>
</organism>
<gene>
    <name evidence="3" type="ORF">MM415A02567_0009</name>
    <name evidence="4" type="ORF">MM415B02687_0009</name>
    <name evidence="2" type="ORF">TM448A02287_0009</name>
    <name evidence="5" type="ORF">TM448B01662_0004</name>
</gene>
<evidence type="ECO:0000313" key="2">
    <source>
        <dbReference type="EMBL" id="QJA51741.1"/>
    </source>
</evidence>
<evidence type="ECO:0000256" key="1">
    <source>
        <dbReference type="SAM" id="MobiDB-lite"/>
    </source>
</evidence>
<proteinExistence type="predicted"/>
<reference evidence="2" key="1">
    <citation type="submission" date="2020-03" db="EMBL/GenBank/DDBJ databases">
        <title>The deep terrestrial virosphere.</title>
        <authorList>
            <person name="Holmfeldt K."/>
            <person name="Nilsson E."/>
            <person name="Simone D."/>
            <person name="Lopez-Fernandez M."/>
            <person name="Wu X."/>
            <person name="de Brujin I."/>
            <person name="Lundin D."/>
            <person name="Andersson A."/>
            <person name="Bertilsson S."/>
            <person name="Dopson M."/>
        </authorList>
    </citation>
    <scope>NUCLEOTIDE SEQUENCE</scope>
    <source>
        <strain evidence="3">MM415A02567</strain>
        <strain evidence="4">MM415B02687</strain>
        <strain evidence="2">TM448A02287</strain>
        <strain evidence="5">TM448B01662</strain>
    </source>
</reference>
<evidence type="ECO:0000313" key="4">
    <source>
        <dbReference type="EMBL" id="QJA88788.1"/>
    </source>
</evidence>
<accession>A0A6H1ZWE4</accession>
<evidence type="ECO:0000313" key="3">
    <source>
        <dbReference type="EMBL" id="QJA72892.1"/>
    </source>
</evidence>